<dbReference type="Proteomes" id="UP000049855">
    <property type="component" value="Unassembled WGS sequence"/>
</dbReference>
<evidence type="ECO:0000313" key="1">
    <source>
        <dbReference type="EMBL" id="CQR73400.1"/>
    </source>
</evidence>
<gene>
    <name evidence="1" type="ORF">SpAn4DRAFT_2632</name>
</gene>
<name>A0A0U1L140_9FIRM</name>
<organism evidence="1 2">
    <name type="scientific">Sporomusa ovata</name>
    <dbReference type="NCBI Taxonomy" id="2378"/>
    <lineage>
        <taxon>Bacteria</taxon>
        <taxon>Bacillati</taxon>
        <taxon>Bacillota</taxon>
        <taxon>Negativicutes</taxon>
        <taxon>Selenomonadales</taxon>
        <taxon>Sporomusaceae</taxon>
        <taxon>Sporomusa</taxon>
    </lineage>
</organism>
<reference evidence="2" key="1">
    <citation type="submission" date="2015-03" db="EMBL/GenBank/DDBJ databases">
        <authorList>
            <person name="Nijsse Bart"/>
        </authorList>
    </citation>
    <scope>NUCLEOTIDE SEQUENCE [LARGE SCALE GENOMIC DNA]</scope>
</reference>
<dbReference type="RefSeq" id="WP_021168182.1">
    <property type="nucleotide sequence ID" value="NZ_CTRP01000012.1"/>
</dbReference>
<keyword evidence="2" id="KW-1185">Reference proteome</keyword>
<protein>
    <submittedName>
        <fullName evidence="1">Uncharacterized protein</fullName>
    </submittedName>
</protein>
<accession>A0A0U1L140</accession>
<dbReference type="EMBL" id="CTRP01000012">
    <property type="protein sequence ID" value="CQR73400.1"/>
    <property type="molecule type" value="Genomic_DNA"/>
</dbReference>
<sequence>MNKTYYGFFISANQLLTPEGYLITYNVPIARIGTHTYCGSKIGINIDR</sequence>
<dbReference type="AlphaFoldDB" id="A0A0U1L140"/>
<evidence type="ECO:0000313" key="2">
    <source>
        <dbReference type="Proteomes" id="UP000049855"/>
    </source>
</evidence>
<proteinExistence type="predicted"/>